<dbReference type="GO" id="GO:0006144">
    <property type="term" value="P:purine nucleobase metabolic process"/>
    <property type="evidence" value="ECO:0007669"/>
    <property type="project" value="UniProtKB-KW"/>
</dbReference>
<dbReference type="Pfam" id="PF09349">
    <property type="entry name" value="OHCU_decarbox"/>
    <property type="match status" value="1"/>
</dbReference>
<evidence type="ECO:0000313" key="9">
    <source>
        <dbReference type="Proteomes" id="UP000294963"/>
    </source>
</evidence>
<keyword evidence="9" id="KW-1185">Reference proteome</keyword>
<accession>A0A4V6NJ92</accession>
<keyword evidence="5" id="KW-0210">Decarboxylase</keyword>
<dbReference type="NCBIfam" id="TIGR03180">
    <property type="entry name" value="UraD_2"/>
    <property type="match status" value="1"/>
</dbReference>
<dbReference type="InterPro" id="IPR018020">
    <property type="entry name" value="OHCU_decarboxylase"/>
</dbReference>
<name>A0A4V6NJ92_ACICA</name>
<comment type="pathway">
    <text evidence="2">Purine metabolism; urate degradation; (S)-allantoin from urate: step 3/3.</text>
</comment>
<dbReference type="PANTHER" id="PTHR43466:SF1">
    <property type="entry name" value="2-OXO-4-HYDROXY-4-CARBOXY-5-UREIDOIMIDAZOLINE DECARBOXYLASE-RELATED"/>
    <property type="match status" value="1"/>
</dbReference>
<evidence type="ECO:0000256" key="6">
    <source>
        <dbReference type="ARBA" id="ARBA00023239"/>
    </source>
</evidence>
<dbReference type="Proteomes" id="UP000294963">
    <property type="component" value="Unassembled WGS sequence"/>
</dbReference>
<feature type="domain" description="Oxo-4-hydroxy-4-carboxy-5-ureidoimidazoline decarboxylase" evidence="7">
    <location>
        <begin position="10"/>
        <end position="162"/>
    </location>
</feature>
<evidence type="ECO:0000259" key="7">
    <source>
        <dbReference type="Pfam" id="PF09349"/>
    </source>
</evidence>
<dbReference type="SUPFAM" id="SSF158694">
    <property type="entry name" value="UraD-Like"/>
    <property type="match status" value="1"/>
</dbReference>
<dbReference type="GO" id="GO:0051997">
    <property type="term" value="F:2-oxo-4-hydroxy-4-carboxy-5-ureidoimidazoline decarboxylase activity"/>
    <property type="evidence" value="ECO:0007669"/>
    <property type="project" value="UniProtKB-EC"/>
</dbReference>
<dbReference type="NCBIfam" id="NF010372">
    <property type="entry name" value="PRK13798.1"/>
    <property type="match status" value="1"/>
</dbReference>
<sequence length="168" mass="19047">MMSIAQFNQKDISTQRSMLRHCVPIDSWVEGLIAQQPYTDLEQLNAAAYRLAQSWTWSEVTMALDKHPRIGEKKAQLELSHAEQASSMQEQAGLNLDYKTEQALLAGNAAYEQKFGFIFLIKAAGLSAAEILVALDYRLLNDVESERKIVTQQLREIALHRLMQDLQP</sequence>
<evidence type="ECO:0000256" key="2">
    <source>
        <dbReference type="ARBA" id="ARBA00004754"/>
    </source>
</evidence>
<dbReference type="Gene3D" id="1.10.3330.10">
    <property type="entry name" value="Oxo-4-hydroxy-4-carboxy-5-ureidoimidazoline decarboxylase"/>
    <property type="match status" value="1"/>
</dbReference>
<evidence type="ECO:0000256" key="5">
    <source>
        <dbReference type="ARBA" id="ARBA00022793"/>
    </source>
</evidence>
<dbReference type="GO" id="GO:0019628">
    <property type="term" value="P:urate catabolic process"/>
    <property type="evidence" value="ECO:0007669"/>
    <property type="project" value="TreeGrafter"/>
</dbReference>
<evidence type="ECO:0000313" key="8">
    <source>
        <dbReference type="EMBL" id="TCM63808.1"/>
    </source>
</evidence>
<dbReference type="PANTHER" id="PTHR43466">
    <property type="entry name" value="2-OXO-4-HYDROXY-4-CARBOXY-5-UREIDOIMIDAZOLINE DECARBOXYLASE-RELATED"/>
    <property type="match status" value="1"/>
</dbReference>
<dbReference type="AlphaFoldDB" id="A0A4V6NJ92"/>
<dbReference type="InterPro" id="IPR036778">
    <property type="entry name" value="OHCU_decarboxylase_sf"/>
</dbReference>
<keyword evidence="6" id="KW-0456">Lyase</keyword>
<comment type="catalytic activity">
    <reaction evidence="1">
        <text>5-hydroxy-2-oxo-4-ureido-2,5-dihydro-1H-imidazole-5-carboxylate + H(+) = (S)-allantoin + CO2</text>
        <dbReference type="Rhea" id="RHEA:26301"/>
        <dbReference type="ChEBI" id="CHEBI:15378"/>
        <dbReference type="ChEBI" id="CHEBI:15678"/>
        <dbReference type="ChEBI" id="CHEBI:16526"/>
        <dbReference type="ChEBI" id="CHEBI:58639"/>
        <dbReference type="EC" id="4.1.1.97"/>
    </reaction>
</comment>
<dbReference type="EC" id="4.1.1.97" evidence="3"/>
<proteinExistence type="predicted"/>
<organism evidence="8 9">
    <name type="scientific">Acinetobacter calcoaceticus</name>
    <dbReference type="NCBI Taxonomy" id="471"/>
    <lineage>
        <taxon>Bacteria</taxon>
        <taxon>Pseudomonadati</taxon>
        <taxon>Pseudomonadota</taxon>
        <taxon>Gammaproteobacteria</taxon>
        <taxon>Moraxellales</taxon>
        <taxon>Moraxellaceae</taxon>
        <taxon>Acinetobacter</taxon>
        <taxon>Acinetobacter calcoaceticus/baumannii complex</taxon>
    </lineage>
</organism>
<reference evidence="8 9" key="1">
    <citation type="submission" date="2019-03" db="EMBL/GenBank/DDBJ databases">
        <title>Genomic analyses of the natural microbiome of Caenorhabditis elegans.</title>
        <authorList>
            <person name="Samuel B."/>
        </authorList>
    </citation>
    <scope>NUCLEOTIDE SEQUENCE [LARGE SCALE GENOMIC DNA]</scope>
    <source>
        <strain evidence="8 9">JUb89</strain>
    </source>
</reference>
<keyword evidence="4" id="KW-0659">Purine metabolism</keyword>
<comment type="caution">
    <text evidence="8">The sequence shown here is derived from an EMBL/GenBank/DDBJ whole genome shotgun (WGS) entry which is preliminary data.</text>
</comment>
<protein>
    <recommendedName>
        <fullName evidence="3">2-oxo-4-hydroxy-4-carboxy-5-ureidoimidazoline decarboxylase</fullName>
        <ecNumber evidence="3">4.1.1.97</ecNumber>
    </recommendedName>
</protein>
<dbReference type="InterPro" id="IPR017595">
    <property type="entry name" value="OHCU_decarboxylase-2"/>
</dbReference>
<gene>
    <name evidence="8" type="ORF">EC844_11922</name>
</gene>
<evidence type="ECO:0000256" key="1">
    <source>
        <dbReference type="ARBA" id="ARBA00001163"/>
    </source>
</evidence>
<evidence type="ECO:0000256" key="3">
    <source>
        <dbReference type="ARBA" id="ARBA00012257"/>
    </source>
</evidence>
<dbReference type="EMBL" id="SLVJ01000019">
    <property type="protein sequence ID" value="TCM63808.1"/>
    <property type="molecule type" value="Genomic_DNA"/>
</dbReference>
<evidence type="ECO:0000256" key="4">
    <source>
        <dbReference type="ARBA" id="ARBA00022631"/>
    </source>
</evidence>